<feature type="region of interest" description="Disordered" evidence="1">
    <location>
        <begin position="1"/>
        <end position="150"/>
    </location>
</feature>
<dbReference type="InterPro" id="IPR009027">
    <property type="entry name" value="Ribosomal_bL9/RNase_H1_N"/>
</dbReference>
<organism evidence="3 4">
    <name type="scientific">Marasmius crinis-equi</name>
    <dbReference type="NCBI Taxonomy" id="585013"/>
    <lineage>
        <taxon>Eukaryota</taxon>
        <taxon>Fungi</taxon>
        <taxon>Dikarya</taxon>
        <taxon>Basidiomycota</taxon>
        <taxon>Agaricomycotina</taxon>
        <taxon>Agaricomycetes</taxon>
        <taxon>Agaricomycetidae</taxon>
        <taxon>Agaricales</taxon>
        <taxon>Marasmiineae</taxon>
        <taxon>Marasmiaceae</taxon>
        <taxon>Marasmius</taxon>
    </lineage>
</organism>
<accession>A0ABR3F2R1</accession>
<dbReference type="Proteomes" id="UP001465976">
    <property type="component" value="Unassembled WGS sequence"/>
</dbReference>
<sequence length="223" mass="23768">MSTPPRYRNRTTTETTTTTTTTTSTRTTTITSRCNRSYRNPPPIIISSDESDESTDSETPPSPSISNPTELSFDLGSLAIPDRQTPDTGSVSSTTTPSAVPAPPAGETASTASLQRADATDSHQGTSPIQLDAPPTAQGPDIAPPPYAPAIPHPDSYLELPRTGKYWVVTSGTEVGILTSWLHTARVTQGISGAAQKGYRHLDQALNHYREAFYQNGVRVLSG</sequence>
<dbReference type="EMBL" id="JBAHYK010001107">
    <property type="protein sequence ID" value="KAL0569484.1"/>
    <property type="molecule type" value="Genomic_DNA"/>
</dbReference>
<dbReference type="SUPFAM" id="SSF55658">
    <property type="entry name" value="L9 N-domain-like"/>
    <property type="match status" value="1"/>
</dbReference>
<dbReference type="Pfam" id="PF01693">
    <property type="entry name" value="Cauli_VI"/>
    <property type="match status" value="1"/>
</dbReference>
<dbReference type="InterPro" id="IPR011320">
    <property type="entry name" value="RNase_H1_N"/>
</dbReference>
<evidence type="ECO:0000256" key="1">
    <source>
        <dbReference type="SAM" id="MobiDB-lite"/>
    </source>
</evidence>
<evidence type="ECO:0000313" key="3">
    <source>
        <dbReference type="EMBL" id="KAL0569484.1"/>
    </source>
</evidence>
<dbReference type="InterPro" id="IPR037056">
    <property type="entry name" value="RNase_H1_N_sf"/>
</dbReference>
<feature type="compositionally biased region" description="Low complexity" evidence="1">
    <location>
        <begin position="12"/>
        <end position="31"/>
    </location>
</feature>
<evidence type="ECO:0000259" key="2">
    <source>
        <dbReference type="Pfam" id="PF01693"/>
    </source>
</evidence>
<dbReference type="Gene3D" id="3.40.970.10">
    <property type="entry name" value="Ribonuclease H1, N-terminal domain"/>
    <property type="match status" value="1"/>
</dbReference>
<reference evidence="3 4" key="1">
    <citation type="submission" date="2024-02" db="EMBL/GenBank/DDBJ databases">
        <title>A draft genome for the cacao thread blight pathogen Marasmius crinis-equi.</title>
        <authorList>
            <person name="Cohen S.P."/>
            <person name="Baruah I.K."/>
            <person name="Amoako-Attah I."/>
            <person name="Bukari Y."/>
            <person name="Meinhardt L.W."/>
            <person name="Bailey B.A."/>
        </authorList>
    </citation>
    <scope>NUCLEOTIDE SEQUENCE [LARGE SCALE GENOMIC DNA]</scope>
    <source>
        <strain evidence="3 4">GH-76</strain>
    </source>
</reference>
<keyword evidence="4" id="KW-1185">Reference proteome</keyword>
<feature type="domain" description="Ribonuclease H1 N-terminal" evidence="2">
    <location>
        <begin position="165"/>
        <end position="206"/>
    </location>
</feature>
<feature type="compositionally biased region" description="Low complexity" evidence="1">
    <location>
        <begin position="88"/>
        <end position="99"/>
    </location>
</feature>
<protein>
    <recommendedName>
        <fullName evidence="2">Ribonuclease H1 N-terminal domain-containing protein</fullName>
    </recommendedName>
</protein>
<evidence type="ECO:0000313" key="4">
    <source>
        <dbReference type="Proteomes" id="UP001465976"/>
    </source>
</evidence>
<gene>
    <name evidence="3" type="ORF">V5O48_012481</name>
</gene>
<proteinExistence type="predicted"/>
<comment type="caution">
    <text evidence="3">The sequence shown here is derived from an EMBL/GenBank/DDBJ whole genome shotgun (WGS) entry which is preliminary data.</text>
</comment>
<name>A0ABR3F2R1_9AGAR</name>